<evidence type="ECO:0000256" key="2">
    <source>
        <dbReference type="ARBA" id="ARBA00005228"/>
    </source>
</evidence>
<dbReference type="InterPro" id="IPR002470">
    <property type="entry name" value="Peptidase_S9A"/>
</dbReference>
<accession>A0AAJ4MN89</accession>
<dbReference type="InterPro" id="IPR029058">
    <property type="entry name" value="AB_hydrolase_fold"/>
</dbReference>
<dbReference type="FunFam" id="2.130.10.120:FF:000001">
    <property type="entry name" value="Prolyl endopeptidase"/>
    <property type="match status" value="1"/>
</dbReference>
<feature type="domain" description="Peptidase S9A N-terminal" evidence="9">
    <location>
        <begin position="41"/>
        <end position="446"/>
    </location>
</feature>
<dbReference type="RefSeq" id="WP_151095038.1">
    <property type="nucleotide sequence ID" value="NZ_CP071520.1"/>
</dbReference>
<dbReference type="InterPro" id="IPR001375">
    <property type="entry name" value="Peptidase_S9_cat"/>
</dbReference>
<dbReference type="Gene3D" id="2.130.10.120">
    <property type="entry name" value="Prolyl oligopeptidase, N-terminal domain"/>
    <property type="match status" value="1"/>
</dbReference>
<feature type="chain" id="PRO_5042615839" description="prolyl oligopeptidase" evidence="7">
    <location>
        <begin position="23"/>
        <end position="732"/>
    </location>
</feature>
<dbReference type="PANTHER" id="PTHR42881:SF2">
    <property type="entry name" value="PROLYL ENDOPEPTIDASE"/>
    <property type="match status" value="1"/>
</dbReference>
<keyword evidence="7" id="KW-0732">Signal</keyword>
<dbReference type="SUPFAM" id="SSF50993">
    <property type="entry name" value="Peptidase/esterase 'gauge' domain"/>
    <property type="match status" value="1"/>
</dbReference>
<dbReference type="GO" id="GO:0005829">
    <property type="term" value="C:cytosol"/>
    <property type="evidence" value="ECO:0007669"/>
    <property type="project" value="TreeGrafter"/>
</dbReference>
<keyword evidence="5" id="KW-0378">Hydrolase</keyword>
<dbReference type="Pfam" id="PF02897">
    <property type="entry name" value="Peptidase_S9_N"/>
    <property type="match status" value="1"/>
</dbReference>
<sequence>MQLRSATLIFSLMAAFGGNALAQSAAMPSCPAGDGAAVTYPVSKKVDQQDSYFGTTIADPYRWLEDANSAETGEWVTAQNKLTQSYLGTIPERAAIKQRLTKLWNYERFSTPTKQGGRYFYSRNDGLQNQAVLYTVKKLTDEPRLLLDPNTLSTDGTVALAGTSISPNGKYLAYATSASGSDWNEWKVRDIESGKDLTDHIKWAKFSGASWTKDNTGFFYSRYDAPNEATKLADINYFQKLYFHKIGTPQSDDVLVFDRPDQKEWAFGGSTVSDDGNYLIITATQGTERKNRIFYKDLRQKNAKVVGLLEAFDASYSFIDNDGPVFFFKTDNKAPKSRVIAIDTRKPLPSDWKEIVPQSAETLVAVNLINNQLVLDYLKDAQTQIKIVDLNGKLVREVALPGIGSAGGFAGKRGDTETFYSFTSFTTPATIYRYDMKSGKSSVYRQPKVDFDPNAFETRQQFFTSRDGTKVPMFIVSKKGMKLDGTNPTYLYGYGGFNISLTPSFSVANLAWVEMGGVYVMANLRGGGEYGEAWHQAGTKLNKQNVFDDFIGAAQWLVDNKVTSPSKLAIGGGSNGGLLVGAAMTQRPDLFAAAIPQVGVLDMLRFHKFTVGWGWVPDYGSSDDAEQFKALVKYSPLHNLKAGGCYPATMITTADHDDRVVPAHSFKFAAAAQAAQGGAAPVLIRIDSKAGHGAGKPTTKQIEEVADRWGFLSRSLKMTPVAAPEPAKVAAQ</sequence>
<evidence type="ECO:0000259" key="9">
    <source>
        <dbReference type="Pfam" id="PF02897"/>
    </source>
</evidence>
<dbReference type="GO" id="GO:0004252">
    <property type="term" value="F:serine-type endopeptidase activity"/>
    <property type="evidence" value="ECO:0007669"/>
    <property type="project" value="UniProtKB-EC"/>
</dbReference>
<dbReference type="FunFam" id="3.40.50.1820:FF:000005">
    <property type="entry name" value="Prolyl endopeptidase"/>
    <property type="match status" value="1"/>
</dbReference>
<dbReference type="GO" id="GO:0070012">
    <property type="term" value="F:oligopeptidase activity"/>
    <property type="evidence" value="ECO:0007669"/>
    <property type="project" value="TreeGrafter"/>
</dbReference>
<dbReference type="PROSITE" id="PS00708">
    <property type="entry name" value="PRO_ENDOPEP_SER"/>
    <property type="match status" value="1"/>
</dbReference>
<evidence type="ECO:0000256" key="6">
    <source>
        <dbReference type="ARBA" id="ARBA00022825"/>
    </source>
</evidence>
<dbReference type="GO" id="GO:0006508">
    <property type="term" value="P:proteolysis"/>
    <property type="evidence" value="ECO:0007669"/>
    <property type="project" value="UniProtKB-KW"/>
</dbReference>
<dbReference type="InterPro" id="IPR023302">
    <property type="entry name" value="Pept_S9A_N"/>
</dbReference>
<evidence type="ECO:0000259" key="8">
    <source>
        <dbReference type="Pfam" id="PF00326"/>
    </source>
</evidence>
<reference evidence="10 11" key="1">
    <citation type="submission" date="2021-03" db="EMBL/GenBank/DDBJ databases">
        <title>Draft genome sequence of Janthinobacterium sp. strain PLB02 isolated from infected primmorphs (Lubomirskia baicalensis).</title>
        <authorList>
            <person name="Chernogor L.I."/>
            <person name="Belikov S.I."/>
            <person name="Petrushin I.S."/>
        </authorList>
    </citation>
    <scope>NUCLEOTIDE SEQUENCE [LARGE SCALE GENOMIC DNA]</scope>
    <source>
        <strain evidence="10 11">PLB02</strain>
    </source>
</reference>
<dbReference type="SUPFAM" id="SSF53474">
    <property type="entry name" value="alpha/beta-Hydrolases"/>
    <property type="match status" value="1"/>
</dbReference>
<evidence type="ECO:0000313" key="11">
    <source>
        <dbReference type="Proteomes" id="UP000662821"/>
    </source>
</evidence>
<feature type="domain" description="Peptidase S9 prolyl oligopeptidase catalytic" evidence="8">
    <location>
        <begin position="503"/>
        <end position="718"/>
    </location>
</feature>
<dbReference type="Pfam" id="PF00326">
    <property type="entry name" value="Peptidase_S9"/>
    <property type="match status" value="1"/>
</dbReference>
<dbReference type="EMBL" id="CP071520">
    <property type="protein sequence ID" value="QSX94035.1"/>
    <property type="molecule type" value="Genomic_DNA"/>
</dbReference>
<comment type="similarity">
    <text evidence="2">Belongs to the peptidase S9A family.</text>
</comment>
<keyword evidence="6" id="KW-0720">Serine protease</keyword>
<dbReference type="InterPro" id="IPR051167">
    <property type="entry name" value="Prolyl_oligopep/macrocyclase"/>
</dbReference>
<name>A0AAJ4MN89_9BURK</name>
<dbReference type="PRINTS" id="PR00862">
    <property type="entry name" value="PROLIGOPTASE"/>
</dbReference>
<dbReference type="AlphaFoldDB" id="A0AAJ4MN89"/>
<evidence type="ECO:0000313" key="10">
    <source>
        <dbReference type="EMBL" id="QSX94035.1"/>
    </source>
</evidence>
<evidence type="ECO:0000256" key="5">
    <source>
        <dbReference type="ARBA" id="ARBA00022801"/>
    </source>
</evidence>
<dbReference type="Proteomes" id="UP000662821">
    <property type="component" value="Chromosome"/>
</dbReference>
<keyword evidence="4" id="KW-0645">Protease</keyword>
<dbReference type="PANTHER" id="PTHR42881">
    <property type="entry name" value="PROLYL ENDOPEPTIDASE"/>
    <property type="match status" value="1"/>
</dbReference>
<dbReference type="EC" id="3.4.21.26" evidence="3"/>
<organism evidence="10 11">
    <name type="scientific">Janthinobacterium lividum</name>
    <dbReference type="NCBI Taxonomy" id="29581"/>
    <lineage>
        <taxon>Bacteria</taxon>
        <taxon>Pseudomonadati</taxon>
        <taxon>Pseudomonadota</taxon>
        <taxon>Betaproteobacteria</taxon>
        <taxon>Burkholderiales</taxon>
        <taxon>Oxalobacteraceae</taxon>
        <taxon>Janthinobacterium</taxon>
    </lineage>
</organism>
<protein>
    <recommendedName>
        <fullName evidence="3">prolyl oligopeptidase</fullName>
        <ecNumber evidence="3">3.4.21.26</ecNumber>
    </recommendedName>
</protein>
<feature type="signal peptide" evidence="7">
    <location>
        <begin position="1"/>
        <end position="22"/>
    </location>
</feature>
<gene>
    <name evidence="10" type="ORF">J3P46_14780</name>
</gene>
<evidence type="ECO:0000256" key="4">
    <source>
        <dbReference type="ARBA" id="ARBA00022670"/>
    </source>
</evidence>
<evidence type="ECO:0000256" key="7">
    <source>
        <dbReference type="SAM" id="SignalP"/>
    </source>
</evidence>
<proteinExistence type="inferred from homology"/>
<evidence type="ECO:0000256" key="1">
    <source>
        <dbReference type="ARBA" id="ARBA00001070"/>
    </source>
</evidence>
<evidence type="ECO:0000256" key="3">
    <source>
        <dbReference type="ARBA" id="ARBA00011897"/>
    </source>
</evidence>
<comment type="catalytic activity">
    <reaction evidence="1">
        <text>Hydrolysis of Pro-|-Xaa &gt;&gt; Ala-|-Xaa in oligopeptides.</text>
        <dbReference type="EC" id="3.4.21.26"/>
    </reaction>
</comment>
<dbReference type="Gene3D" id="3.40.50.1820">
    <property type="entry name" value="alpha/beta hydrolase"/>
    <property type="match status" value="1"/>
</dbReference>
<dbReference type="InterPro" id="IPR002471">
    <property type="entry name" value="Pept_S9_AS"/>
</dbReference>